<evidence type="ECO:0000313" key="3">
    <source>
        <dbReference type="EMBL" id="MBB5361419.1"/>
    </source>
</evidence>
<evidence type="ECO:0000256" key="1">
    <source>
        <dbReference type="ARBA" id="ARBA00022679"/>
    </source>
</evidence>
<dbReference type="Pfam" id="PF00534">
    <property type="entry name" value="Glycos_transf_1"/>
    <property type="match status" value="1"/>
</dbReference>
<dbReference type="GO" id="GO:0009103">
    <property type="term" value="P:lipopolysaccharide biosynthetic process"/>
    <property type="evidence" value="ECO:0007669"/>
    <property type="project" value="TreeGrafter"/>
</dbReference>
<feature type="domain" description="Glycosyl transferase family 1" evidence="2">
    <location>
        <begin position="166"/>
        <end position="315"/>
    </location>
</feature>
<protein>
    <submittedName>
        <fullName evidence="3">Glycosyltransferase involved in cell wall biosynthesis</fullName>
    </submittedName>
</protein>
<dbReference type="PANTHER" id="PTHR46401">
    <property type="entry name" value="GLYCOSYLTRANSFERASE WBBK-RELATED"/>
    <property type="match status" value="1"/>
</dbReference>
<dbReference type="Gene3D" id="3.40.50.2000">
    <property type="entry name" value="Glycogen Phosphorylase B"/>
    <property type="match status" value="2"/>
</dbReference>
<dbReference type="AlphaFoldDB" id="A0A7W8JTK3"/>
<reference evidence="3 4" key="1">
    <citation type="submission" date="2020-08" db="EMBL/GenBank/DDBJ databases">
        <title>Genomic Encyclopedia of Type Strains, Phase IV (KMG-IV): sequencing the most valuable type-strain genomes for metagenomic binning, comparative biology and taxonomic classification.</title>
        <authorList>
            <person name="Goeker M."/>
        </authorList>
    </citation>
    <scope>NUCLEOTIDE SEQUENCE [LARGE SCALE GENOMIC DNA]</scope>
    <source>
        <strain evidence="3 4">DSM 27939</strain>
    </source>
</reference>
<dbReference type="Proteomes" id="UP000552709">
    <property type="component" value="Unassembled WGS sequence"/>
</dbReference>
<gene>
    <name evidence="3" type="ORF">HNQ08_000490</name>
</gene>
<dbReference type="SUPFAM" id="SSF53756">
    <property type="entry name" value="UDP-Glycosyltransferase/glycogen phosphorylase"/>
    <property type="match status" value="1"/>
</dbReference>
<dbReference type="EMBL" id="JACHFL010000001">
    <property type="protein sequence ID" value="MBB5361419.1"/>
    <property type="molecule type" value="Genomic_DNA"/>
</dbReference>
<dbReference type="PANTHER" id="PTHR46401:SF2">
    <property type="entry name" value="GLYCOSYLTRANSFERASE WBBK-RELATED"/>
    <property type="match status" value="1"/>
</dbReference>
<dbReference type="CDD" id="cd03809">
    <property type="entry name" value="GT4_MtfB-like"/>
    <property type="match status" value="1"/>
</dbReference>
<proteinExistence type="predicted"/>
<dbReference type="GO" id="GO:0016757">
    <property type="term" value="F:glycosyltransferase activity"/>
    <property type="evidence" value="ECO:0007669"/>
    <property type="project" value="InterPro"/>
</dbReference>
<comment type="caution">
    <text evidence="3">The sequence shown here is derived from an EMBL/GenBank/DDBJ whole genome shotgun (WGS) entry which is preliminary data.</text>
</comment>
<dbReference type="FunFam" id="3.40.50.2000:FF:000119">
    <property type="entry name" value="Glycosyl transferase group 1"/>
    <property type="match status" value="1"/>
</dbReference>
<keyword evidence="4" id="KW-1185">Reference proteome</keyword>
<keyword evidence="1 3" id="KW-0808">Transferase</keyword>
<organism evidence="3 4">
    <name type="scientific">Deinococcus humi</name>
    <dbReference type="NCBI Taxonomy" id="662880"/>
    <lineage>
        <taxon>Bacteria</taxon>
        <taxon>Thermotogati</taxon>
        <taxon>Deinococcota</taxon>
        <taxon>Deinococci</taxon>
        <taxon>Deinococcales</taxon>
        <taxon>Deinococcaceae</taxon>
        <taxon>Deinococcus</taxon>
    </lineage>
</organism>
<evidence type="ECO:0000313" key="4">
    <source>
        <dbReference type="Proteomes" id="UP000552709"/>
    </source>
</evidence>
<sequence length="340" mass="38306">MLYINGRSFTRKMTTGVQRYALEITERLNIKATTLQPSEVFSTAISGYIWEQLILPSSLKGFLWSPSNMGPILYRKQVVTIHDIAVFDHPEWFSKEFRLAYHLLLPTLIRRVKHILTVSEYSRQRLIKQFSLSPTKVTAIPLAAATQFKPLTASEIIQARVRHGWPERFLLSVSSLEPRKNLSRLLHAWEAWPNRPEELRLLVVGTASKVFAGQGFDRVPDGVQLLGRVEDTALPSLYAAAEALVYPSLYEGFGLPPLEAMACGTPVITSNTTSLPEVVGDAALLINPYLEVSLLQAMQQITEQPQLRAELSARGLERSKLFSWDRTATETERLLLEQAH</sequence>
<dbReference type="RefSeq" id="WP_184127497.1">
    <property type="nucleotide sequence ID" value="NZ_JACHFL010000001.1"/>
</dbReference>
<evidence type="ECO:0000259" key="2">
    <source>
        <dbReference type="Pfam" id="PF00534"/>
    </source>
</evidence>
<dbReference type="InterPro" id="IPR001296">
    <property type="entry name" value="Glyco_trans_1"/>
</dbReference>
<accession>A0A7W8JTK3</accession>
<name>A0A7W8JTK3_9DEIO</name>